<dbReference type="InterPro" id="IPR036910">
    <property type="entry name" value="HMG_box_dom_sf"/>
</dbReference>
<dbReference type="Proteomes" id="UP000799118">
    <property type="component" value="Unassembled WGS sequence"/>
</dbReference>
<keyword evidence="3" id="KW-1185">Reference proteome</keyword>
<protein>
    <recommendedName>
        <fullName evidence="4">HMG box domain-containing protein</fullName>
    </recommendedName>
</protein>
<reference evidence="2" key="1">
    <citation type="journal article" date="2019" name="Environ. Microbiol.">
        <title>Fungal ecological strategies reflected in gene transcription - a case study of two litter decomposers.</title>
        <authorList>
            <person name="Barbi F."/>
            <person name="Kohler A."/>
            <person name="Barry K."/>
            <person name="Baskaran P."/>
            <person name="Daum C."/>
            <person name="Fauchery L."/>
            <person name="Ihrmark K."/>
            <person name="Kuo A."/>
            <person name="LaButti K."/>
            <person name="Lipzen A."/>
            <person name="Morin E."/>
            <person name="Grigoriev I.V."/>
            <person name="Henrissat B."/>
            <person name="Lindahl B."/>
            <person name="Martin F."/>
        </authorList>
    </citation>
    <scope>NUCLEOTIDE SEQUENCE</scope>
    <source>
        <strain evidence="2">JB14</strain>
    </source>
</reference>
<evidence type="ECO:0000256" key="1">
    <source>
        <dbReference type="SAM" id="MobiDB-lite"/>
    </source>
</evidence>
<feature type="region of interest" description="Disordered" evidence="1">
    <location>
        <begin position="355"/>
        <end position="374"/>
    </location>
</feature>
<dbReference type="EMBL" id="ML769485">
    <property type="protein sequence ID" value="KAE9398292.1"/>
    <property type="molecule type" value="Genomic_DNA"/>
</dbReference>
<organism evidence="2 3">
    <name type="scientific">Gymnopus androsaceus JB14</name>
    <dbReference type="NCBI Taxonomy" id="1447944"/>
    <lineage>
        <taxon>Eukaryota</taxon>
        <taxon>Fungi</taxon>
        <taxon>Dikarya</taxon>
        <taxon>Basidiomycota</taxon>
        <taxon>Agaricomycotina</taxon>
        <taxon>Agaricomycetes</taxon>
        <taxon>Agaricomycetidae</taxon>
        <taxon>Agaricales</taxon>
        <taxon>Marasmiineae</taxon>
        <taxon>Omphalotaceae</taxon>
        <taxon>Gymnopus</taxon>
    </lineage>
</organism>
<accession>A0A6A4HHR5</accession>
<proteinExistence type="predicted"/>
<evidence type="ECO:0000313" key="2">
    <source>
        <dbReference type="EMBL" id="KAE9398292.1"/>
    </source>
</evidence>
<evidence type="ECO:0000313" key="3">
    <source>
        <dbReference type="Proteomes" id="UP000799118"/>
    </source>
</evidence>
<gene>
    <name evidence="2" type="ORF">BT96DRAFT_995052</name>
</gene>
<dbReference type="SUPFAM" id="SSF47095">
    <property type="entry name" value="HMG-box"/>
    <property type="match status" value="1"/>
</dbReference>
<sequence>MSARIRLKYSTTGASISQQTFTTSDLEGNSGSITLTILLERLKASNIDNIIPLNGRRLWYDIYHMIDRTWTLANLESENIDNQSVLVQKDRVLARTLRRTIEYIENNVTSSSTGRSLQSRKTRHKVITKWLETLRDQLEQIYSFAMSYIPPRASTGRRKDAFIIAASITSVLCESSGSGQTDLSPTLFQQWQSMKPKEMQYWEEPAKEKKKKKEYAKMHPDYHAHEERTGSKSSLLPMINKDNGNSEDVILDFNFMPNNETHDGSTYEEDVCNDFEDKEESVMHDSEKDINDDFEDEAGSLENGPCRQSSLPTGAFFSGSQNFTIKGGEYQAVNGDKHTTINKKPTFNIYNVHPGNDSSPPAAPCNPNKRCPRRRSRWSTTTFTHMVYHHYLPAAIYYPMLWTGYVAPIFIPTCPWA</sequence>
<dbReference type="AlphaFoldDB" id="A0A6A4HHR5"/>
<dbReference type="Gene3D" id="1.10.30.10">
    <property type="entry name" value="High mobility group box domain"/>
    <property type="match status" value="1"/>
</dbReference>
<name>A0A6A4HHR5_9AGAR</name>
<evidence type="ECO:0008006" key="4">
    <source>
        <dbReference type="Google" id="ProtNLM"/>
    </source>
</evidence>